<proteinExistence type="predicted"/>
<dbReference type="Proteomes" id="UP000535937">
    <property type="component" value="Unassembled WGS sequence"/>
</dbReference>
<keyword evidence="2" id="KW-1185">Reference proteome</keyword>
<dbReference type="AlphaFoldDB" id="A0A7W4Z9T2"/>
<comment type="caution">
    <text evidence="1">The sequence shown here is derived from an EMBL/GenBank/DDBJ whole genome shotgun (WGS) entry which is preliminary data.</text>
</comment>
<evidence type="ECO:0000313" key="2">
    <source>
        <dbReference type="Proteomes" id="UP000535937"/>
    </source>
</evidence>
<accession>A0A7W4Z9T2</accession>
<gene>
    <name evidence="1" type="ORF">FHS09_001354</name>
</gene>
<protein>
    <submittedName>
        <fullName evidence="1">Anti-sigma factor RsiW</fullName>
    </submittedName>
</protein>
<evidence type="ECO:0000313" key="1">
    <source>
        <dbReference type="EMBL" id="MBB3060535.1"/>
    </source>
</evidence>
<dbReference type="RefSeq" id="WP_183458005.1">
    <property type="nucleotide sequence ID" value="NZ_JACHWZ010000005.1"/>
</dbReference>
<name>A0A7W4Z9T2_9GAMM</name>
<sequence>MNKIDEQLNLWANGRLPEAERQALEKKMAEDPALAREAEFLKALRQTVQNEPVTPPGELGLARLQKAMREEPDEAPEMPPRKNFWKPVAIAACLMVAVQAALLLGPTLWKGDTAVDISPASGEGIPAGPRLQIAFAPETTAADIQAAVLSVNGSIVAGPSALGVFRLGLPEGVSTEAAVETLQAFEFVDEVIAP</sequence>
<organism evidence="1 2">
    <name type="scientific">Microbulbifer rhizosphaerae</name>
    <dbReference type="NCBI Taxonomy" id="1562603"/>
    <lineage>
        <taxon>Bacteria</taxon>
        <taxon>Pseudomonadati</taxon>
        <taxon>Pseudomonadota</taxon>
        <taxon>Gammaproteobacteria</taxon>
        <taxon>Cellvibrionales</taxon>
        <taxon>Microbulbiferaceae</taxon>
        <taxon>Microbulbifer</taxon>
    </lineage>
</organism>
<dbReference type="EMBL" id="JACHWZ010000005">
    <property type="protein sequence ID" value="MBB3060535.1"/>
    <property type="molecule type" value="Genomic_DNA"/>
</dbReference>
<reference evidence="1 2" key="1">
    <citation type="submission" date="2020-08" db="EMBL/GenBank/DDBJ databases">
        <title>Genomic Encyclopedia of Type Strains, Phase III (KMG-III): the genomes of soil and plant-associated and newly described type strains.</title>
        <authorList>
            <person name="Whitman W."/>
        </authorList>
    </citation>
    <scope>NUCLEOTIDE SEQUENCE [LARGE SCALE GENOMIC DNA]</scope>
    <source>
        <strain evidence="1 2">CECT 8799</strain>
    </source>
</reference>